<organism evidence="2 3">
    <name type="scientific">Streptodolium elevatio</name>
    <dbReference type="NCBI Taxonomy" id="3157996"/>
    <lineage>
        <taxon>Bacteria</taxon>
        <taxon>Bacillati</taxon>
        <taxon>Actinomycetota</taxon>
        <taxon>Actinomycetes</taxon>
        <taxon>Kitasatosporales</taxon>
        <taxon>Streptomycetaceae</taxon>
        <taxon>Streptodolium</taxon>
    </lineage>
</organism>
<comment type="caution">
    <text evidence="2">The sequence shown here is derived from an EMBL/GenBank/DDBJ whole genome shotgun (WGS) entry which is preliminary data.</text>
</comment>
<keyword evidence="1" id="KW-0472">Membrane</keyword>
<evidence type="ECO:0000313" key="2">
    <source>
        <dbReference type="EMBL" id="MEU8140126.1"/>
    </source>
</evidence>
<keyword evidence="3" id="KW-1185">Reference proteome</keyword>
<gene>
    <name evidence="2" type="ORF">AB0C36_42405</name>
</gene>
<reference evidence="2 3" key="1">
    <citation type="submission" date="2024-06" db="EMBL/GenBank/DDBJ databases">
        <title>The Natural Products Discovery Center: Release of the First 8490 Sequenced Strains for Exploring Actinobacteria Biosynthetic Diversity.</title>
        <authorList>
            <person name="Kalkreuter E."/>
            <person name="Kautsar S.A."/>
            <person name="Yang D."/>
            <person name="Bader C.D."/>
            <person name="Teijaro C.N."/>
            <person name="Fluegel L."/>
            <person name="Davis C.M."/>
            <person name="Simpson J.R."/>
            <person name="Lauterbach L."/>
            <person name="Steele A.D."/>
            <person name="Gui C."/>
            <person name="Meng S."/>
            <person name="Li G."/>
            <person name="Viehrig K."/>
            <person name="Ye F."/>
            <person name="Su P."/>
            <person name="Kiefer A.F."/>
            <person name="Nichols A."/>
            <person name="Cepeda A.J."/>
            <person name="Yan W."/>
            <person name="Fan B."/>
            <person name="Jiang Y."/>
            <person name="Adhikari A."/>
            <person name="Zheng C.-J."/>
            <person name="Schuster L."/>
            <person name="Cowan T.M."/>
            <person name="Smanski M.J."/>
            <person name="Chevrette M.G."/>
            <person name="De Carvalho L.P.S."/>
            <person name="Shen B."/>
        </authorList>
    </citation>
    <scope>NUCLEOTIDE SEQUENCE [LARGE SCALE GENOMIC DNA]</scope>
    <source>
        <strain evidence="2 3">NPDC048946</strain>
    </source>
</reference>
<dbReference type="RefSeq" id="WP_358364958.1">
    <property type="nucleotide sequence ID" value="NZ_JBEZFP010000244.1"/>
</dbReference>
<proteinExistence type="predicted"/>
<evidence type="ECO:0000256" key="1">
    <source>
        <dbReference type="SAM" id="Phobius"/>
    </source>
</evidence>
<keyword evidence="1" id="KW-1133">Transmembrane helix</keyword>
<accession>A0ABV3DWK8</accession>
<name>A0ABV3DWK8_9ACTN</name>
<keyword evidence="1" id="KW-0812">Transmembrane</keyword>
<dbReference type="EMBL" id="JBEZFP010000244">
    <property type="protein sequence ID" value="MEU8140126.1"/>
    <property type="molecule type" value="Genomic_DNA"/>
</dbReference>
<evidence type="ECO:0000313" key="3">
    <source>
        <dbReference type="Proteomes" id="UP001551482"/>
    </source>
</evidence>
<sequence>MRSNAPDTYELRHQPGWHLVKPIVAGAFCGLVIVLGVVGGAWVVVAGAVACAFGAVLWLRSDLDHGVVFRLDAHGLTFPAPLGVIPLTVPWRQVESFVCLPSSDRTHRVGVVAVRAWHDAVGPVTWGAAGSFEARFQERIDREFGAPVAATTEVWRGGARHIRELADVDAHFAPHVPFAHVPHGLCRVRVRR</sequence>
<protein>
    <submittedName>
        <fullName evidence="2">Uncharacterized protein</fullName>
    </submittedName>
</protein>
<dbReference type="Proteomes" id="UP001551482">
    <property type="component" value="Unassembled WGS sequence"/>
</dbReference>
<feature type="transmembrane region" description="Helical" evidence="1">
    <location>
        <begin position="23"/>
        <end position="56"/>
    </location>
</feature>